<evidence type="ECO:0000313" key="2">
    <source>
        <dbReference type="Proteomes" id="UP000243468"/>
    </source>
</evidence>
<keyword evidence="2" id="KW-1185">Reference proteome</keyword>
<dbReference type="Proteomes" id="UP000243468">
    <property type="component" value="Unassembled WGS sequence"/>
</dbReference>
<organism evidence="1 2">
    <name type="scientific">Acinetobacter kookii</name>
    <dbReference type="NCBI Taxonomy" id="1226327"/>
    <lineage>
        <taxon>Bacteria</taxon>
        <taxon>Pseudomonadati</taxon>
        <taxon>Pseudomonadota</taxon>
        <taxon>Gammaproteobacteria</taxon>
        <taxon>Moraxellales</taxon>
        <taxon>Moraxellaceae</taxon>
        <taxon>Acinetobacter</taxon>
    </lineage>
</organism>
<name>A0A1G6IMC3_9GAMM</name>
<dbReference type="EMBL" id="FMYO01000003">
    <property type="protein sequence ID" value="SDC07580.1"/>
    <property type="molecule type" value="Genomic_DNA"/>
</dbReference>
<reference evidence="2" key="1">
    <citation type="submission" date="2016-09" db="EMBL/GenBank/DDBJ databases">
        <authorList>
            <person name="Varghese N."/>
            <person name="Submissions S."/>
        </authorList>
    </citation>
    <scope>NUCLEOTIDE SEQUENCE [LARGE SCALE GENOMIC DNA]</scope>
    <source>
        <strain evidence="2">ANC 4667</strain>
    </source>
</reference>
<evidence type="ECO:0000313" key="1">
    <source>
        <dbReference type="EMBL" id="SDC07580.1"/>
    </source>
</evidence>
<gene>
    <name evidence="1" type="ORF">SAMN05421732_10373</name>
</gene>
<dbReference type="AlphaFoldDB" id="A0A1G6IMC3"/>
<accession>A0A1G6IMC3</accession>
<proteinExistence type="predicted"/>
<protein>
    <submittedName>
        <fullName evidence="1">Uncharacterized protein</fullName>
    </submittedName>
</protein>
<sequence>MLQLLMKLFCLHVYEYEHMEEIEEHHKECRKCGVNKPL</sequence>